<dbReference type="EMBL" id="JAAOIW010000021">
    <property type="protein sequence ID" value="NHN34684.1"/>
    <property type="molecule type" value="Genomic_DNA"/>
</dbReference>
<feature type="transmembrane region" description="Helical" evidence="1">
    <location>
        <begin position="33"/>
        <end position="55"/>
    </location>
</feature>
<keyword evidence="1" id="KW-0472">Membrane</keyword>
<dbReference type="Proteomes" id="UP001165962">
    <property type="component" value="Unassembled WGS sequence"/>
</dbReference>
<gene>
    <name evidence="2" type="ORF">G9U52_33525</name>
</gene>
<reference evidence="2" key="1">
    <citation type="submission" date="2020-03" db="EMBL/GenBank/DDBJ databases">
        <title>Draft sequencing of Paenibacilllus sp. S3N08.</title>
        <authorList>
            <person name="Kim D.-U."/>
        </authorList>
    </citation>
    <scope>NUCLEOTIDE SEQUENCE</scope>
    <source>
        <strain evidence="2">S3N08</strain>
    </source>
</reference>
<organism evidence="2 3">
    <name type="scientific">Paenibacillus agricola</name>
    <dbReference type="NCBI Taxonomy" id="2716264"/>
    <lineage>
        <taxon>Bacteria</taxon>
        <taxon>Bacillati</taxon>
        <taxon>Bacillota</taxon>
        <taxon>Bacilli</taxon>
        <taxon>Bacillales</taxon>
        <taxon>Paenibacillaceae</taxon>
        <taxon>Paenibacillus</taxon>
    </lineage>
</organism>
<keyword evidence="3" id="KW-1185">Reference proteome</keyword>
<evidence type="ECO:0000313" key="2">
    <source>
        <dbReference type="EMBL" id="NHN34684.1"/>
    </source>
</evidence>
<accession>A0ABX0JHB7</accession>
<feature type="transmembrane region" description="Helical" evidence="1">
    <location>
        <begin position="9"/>
        <end position="27"/>
    </location>
</feature>
<sequence>MKVYFSRQFYFIFVELCVGYMLLIGSLFSSSSFIQYCLLLYCCITTYYFIDIIMLQKKIRREYNISGFKRWDNTLEIHIANRFNNAIEFQKNLINTIEYCKQNNLKIEFVTGLFSFGRMVRLFGDSLLLIKPLGFFSQLLIGVSVKSFEKKPNFNSDHLHKVVLNPQSIKIKENQRNGKKYFKLK</sequence>
<proteinExistence type="predicted"/>
<evidence type="ECO:0000256" key="1">
    <source>
        <dbReference type="SAM" id="Phobius"/>
    </source>
</evidence>
<keyword evidence="1" id="KW-1133">Transmembrane helix</keyword>
<evidence type="ECO:0000313" key="3">
    <source>
        <dbReference type="Proteomes" id="UP001165962"/>
    </source>
</evidence>
<keyword evidence="1" id="KW-0812">Transmembrane</keyword>
<protein>
    <submittedName>
        <fullName evidence="2">Uncharacterized protein</fullName>
    </submittedName>
</protein>
<name>A0ABX0JHB7_9BACL</name>
<comment type="caution">
    <text evidence="2">The sequence shown here is derived from an EMBL/GenBank/DDBJ whole genome shotgun (WGS) entry which is preliminary data.</text>
</comment>